<dbReference type="Proteomes" id="UP000198556">
    <property type="component" value="Unassembled WGS sequence"/>
</dbReference>
<keyword evidence="1" id="KW-1133">Transmembrane helix</keyword>
<keyword evidence="1" id="KW-0812">Transmembrane</keyword>
<name>A0A1H9PHH8_9LACT</name>
<protein>
    <submittedName>
        <fullName evidence="2">Uncharacterized protein</fullName>
    </submittedName>
</protein>
<proteinExistence type="predicted"/>
<dbReference type="STRING" id="137733.SAMN05421767_15813"/>
<sequence>MGFLEGLLALAAIGLIIYLFLYVGYCIILLALLAIVAVLIVAVFVYPLQVFLFLLKGVVILAIFIIAIVKIHDKLEERKEQEEDDFYE</sequence>
<keyword evidence="1" id="KW-0472">Membrane</keyword>
<dbReference type="RefSeq" id="WP_089747993.1">
    <property type="nucleotide sequence ID" value="NZ_FOGF01000058.1"/>
</dbReference>
<reference evidence="2 4" key="1">
    <citation type="submission" date="2016-10" db="EMBL/GenBank/DDBJ databases">
        <authorList>
            <person name="de Groot N.N."/>
        </authorList>
    </citation>
    <scope>NUCLEOTIDE SEQUENCE [LARGE SCALE GENOMIC DNA]</scope>
    <source>
        <strain evidence="2 4">DSM 15827</strain>
    </source>
</reference>
<evidence type="ECO:0000313" key="4">
    <source>
        <dbReference type="Proteomes" id="UP000198556"/>
    </source>
</evidence>
<gene>
    <name evidence="2" type="ORF">SAMN05421767_15813</name>
    <name evidence="3" type="ORF">SAMN05421767_1783</name>
</gene>
<keyword evidence="4" id="KW-1185">Reference proteome</keyword>
<dbReference type="AlphaFoldDB" id="A0A1H9PHH8"/>
<feature type="transmembrane region" description="Helical" evidence="1">
    <location>
        <begin position="46"/>
        <end position="69"/>
    </location>
</feature>
<dbReference type="EMBL" id="FOGF01000078">
    <property type="protein sequence ID" value="SER53237.1"/>
    <property type="molecule type" value="Genomic_DNA"/>
</dbReference>
<feature type="transmembrane region" description="Helical" evidence="1">
    <location>
        <begin position="7"/>
        <end position="40"/>
    </location>
</feature>
<evidence type="ECO:0000256" key="1">
    <source>
        <dbReference type="SAM" id="Phobius"/>
    </source>
</evidence>
<evidence type="ECO:0000313" key="3">
    <source>
        <dbReference type="EMBL" id="SER53237.1"/>
    </source>
</evidence>
<organism evidence="2 4">
    <name type="scientific">Granulicatella balaenopterae</name>
    <dbReference type="NCBI Taxonomy" id="137733"/>
    <lineage>
        <taxon>Bacteria</taxon>
        <taxon>Bacillati</taxon>
        <taxon>Bacillota</taxon>
        <taxon>Bacilli</taxon>
        <taxon>Lactobacillales</taxon>
        <taxon>Carnobacteriaceae</taxon>
        <taxon>Granulicatella</taxon>
    </lineage>
</organism>
<dbReference type="EMBL" id="FOGF01000058">
    <property type="protein sequence ID" value="SER47540.1"/>
    <property type="molecule type" value="Genomic_DNA"/>
</dbReference>
<evidence type="ECO:0000313" key="2">
    <source>
        <dbReference type="EMBL" id="SER47540.1"/>
    </source>
</evidence>
<accession>A0A1H9PHH8</accession>